<protein>
    <recommendedName>
        <fullName evidence="12">Cytochrome P450</fullName>
    </recommendedName>
</protein>
<name>A0A0C3BRA5_PILCF</name>
<accession>A0A0C3BRA5</accession>
<organism evidence="10 11">
    <name type="scientific">Piloderma croceum (strain F 1598)</name>
    <dbReference type="NCBI Taxonomy" id="765440"/>
    <lineage>
        <taxon>Eukaryota</taxon>
        <taxon>Fungi</taxon>
        <taxon>Dikarya</taxon>
        <taxon>Basidiomycota</taxon>
        <taxon>Agaricomycotina</taxon>
        <taxon>Agaricomycetes</taxon>
        <taxon>Agaricomycetidae</taxon>
        <taxon>Atheliales</taxon>
        <taxon>Atheliaceae</taxon>
        <taxon>Piloderma</taxon>
    </lineage>
</organism>
<evidence type="ECO:0000256" key="6">
    <source>
        <dbReference type="ARBA" id="ARBA00023002"/>
    </source>
</evidence>
<keyword evidence="7" id="KW-0408">Iron</keyword>
<dbReference type="Proteomes" id="UP000054166">
    <property type="component" value="Unassembled WGS sequence"/>
</dbReference>
<evidence type="ECO:0000256" key="3">
    <source>
        <dbReference type="ARBA" id="ARBA00010617"/>
    </source>
</evidence>
<dbReference type="PANTHER" id="PTHR46300">
    <property type="entry name" value="P450, PUTATIVE (EUROFUNG)-RELATED-RELATED"/>
    <property type="match status" value="1"/>
</dbReference>
<dbReference type="Pfam" id="PF00067">
    <property type="entry name" value="p450"/>
    <property type="match status" value="1"/>
</dbReference>
<reference evidence="11" key="2">
    <citation type="submission" date="2015-01" db="EMBL/GenBank/DDBJ databases">
        <title>Evolutionary Origins and Diversification of the Mycorrhizal Mutualists.</title>
        <authorList>
            <consortium name="DOE Joint Genome Institute"/>
            <consortium name="Mycorrhizal Genomics Consortium"/>
            <person name="Kohler A."/>
            <person name="Kuo A."/>
            <person name="Nagy L.G."/>
            <person name="Floudas D."/>
            <person name="Copeland A."/>
            <person name="Barry K.W."/>
            <person name="Cichocki N."/>
            <person name="Veneault-Fourrey C."/>
            <person name="LaButti K."/>
            <person name="Lindquist E.A."/>
            <person name="Lipzen A."/>
            <person name="Lundell T."/>
            <person name="Morin E."/>
            <person name="Murat C."/>
            <person name="Riley R."/>
            <person name="Ohm R."/>
            <person name="Sun H."/>
            <person name="Tunlid A."/>
            <person name="Henrissat B."/>
            <person name="Grigoriev I.V."/>
            <person name="Hibbett D.S."/>
            <person name="Martin F."/>
        </authorList>
    </citation>
    <scope>NUCLEOTIDE SEQUENCE [LARGE SCALE GENOMIC DNA]</scope>
    <source>
        <strain evidence="11">F 1598</strain>
    </source>
</reference>
<dbReference type="PANTHER" id="PTHR46300:SF7">
    <property type="entry name" value="P450, PUTATIVE (EUROFUNG)-RELATED"/>
    <property type="match status" value="1"/>
</dbReference>
<dbReference type="GO" id="GO:0005506">
    <property type="term" value="F:iron ion binding"/>
    <property type="evidence" value="ECO:0007669"/>
    <property type="project" value="InterPro"/>
</dbReference>
<dbReference type="CDD" id="cd11065">
    <property type="entry name" value="CYP64-like"/>
    <property type="match status" value="1"/>
</dbReference>
<evidence type="ECO:0000313" key="10">
    <source>
        <dbReference type="EMBL" id="KIM79862.1"/>
    </source>
</evidence>
<evidence type="ECO:0000313" key="11">
    <source>
        <dbReference type="Proteomes" id="UP000054166"/>
    </source>
</evidence>
<keyword evidence="8" id="KW-0503">Monooxygenase</keyword>
<evidence type="ECO:0000256" key="9">
    <source>
        <dbReference type="SAM" id="Phobius"/>
    </source>
</evidence>
<dbReference type="SUPFAM" id="SSF48264">
    <property type="entry name" value="Cytochrome P450"/>
    <property type="match status" value="1"/>
</dbReference>
<evidence type="ECO:0000256" key="8">
    <source>
        <dbReference type="ARBA" id="ARBA00023033"/>
    </source>
</evidence>
<dbReference type="InterPro" id="IPR002401">
    <property type="entry name" value="Cyt_P450_E_grp-I"/>
</dbReference>
<evidence type="ECO:0000256" key="4">
    <source>
        <dbReference type="ARBA" id="ARBA00022617"/>
    </source>
</evidence>
<dbReference type="EMBL" id="KN833007">
    <property type="protein sequence ID" value="KIM79862.1"/>
    <property type="molecule type" value="Genomic_DNA"/>
</dbReference>
<feature type="transmembrane region" description="Helical" evidence="9">
    <location>
        <begin position="12"/>
        <end position="30"/>
    </location>
</feature>
<comment type="similarity">
    <text evidence="3">Belongs to the cytochrome P450 family.</text>
</comment>
<reference evidence="10 11" key="1">
    <citation type="submission" date="2014-04" db="EMBL/GenBank/DDBJ databases">
        <authorList>
            <consortium name="DOE Joint Genome Institute"/>
            <person name="Kuo A."/>
            <person name="Tarkka M."/>
            <person name="Buscot F."/>
            <person name="Kohler A."/>
            <person name="Nagy L.G."/>
            <person name="Floudas D."/>
            <person name="Copeland A."/>
            <person name="Barry K.W."/>
            <person name="Cichocki N."/>
            <person name="Veneault-Fourrey C."/>
            <person name="LaButti K."/>
            <person name="Lindquist E.A."/>
            <person name="Lipzen A."/>
            <person name="Lundell T."/>
            <person name="Morin E."/>
            <person name="Murat C."/>
            <person name="Sun H."/>
            <person name="Tunlid A."/>
            <person name="Henrissat B."/>
            <person name="Grigoriev I.V."/>
            <person name="Hibbett D.S."/>
            <person name="Martin F."/>
            <person name="Nordberg H.P."/>
            <person name="Cantor M.N."/>
            <person name="Hua S.X."/>
        </authorList>
    </citation>
    <scope>NUCLEOTIDE SEQUENCE [LARGE SCALE GENOMIC DNA]</scope>
    <source>
        <strain evidence="10 11">F 1598</strain>
    </source>
</reference>
<evidence type="ECO:0000256" key="7">
    <source>
        <dbReference type="ARBA" id="ARBA00023004"/>
    </source>
</evidence>
<dbReference type="GO" id="GO:0020037">
    <property type="term" value="F:heme binding"/>
    <property type="evidence" value="ECO:0007669"/>
    <property type="project" value="InterPro"/>
</dbReference>
<evidence type="ECO:0000256" key="2">
    <source>
        <dbReference type="ARBA" id="ARBA00005179"/>
    </source>
</evidence>
<gene>
    <name evidence="10" type="ORF">PILCRDRAFT_73691</name>
</gene>
<dbReference type="GO" id="GO:0016705">
    <property type="term" value="F:oxidoreductase activity, acting on paired donors, with incorporation or reduction of molecular oxygen"/>
    <property type="evidence" value="ECO:0007669"/>
    <property type="project" value="InterPro"/>
</dbReference>
<evidence type="ECO:0008006" key="12">
    <source>
        <dbReference type="Google" id="ProtNLM"/>
    </source>
</evidence>
<keyword evidence="4" id="KW-0349">Heme</keyword>
<keyword evidence="11" id="KW-1185">Reference proteome</keyword>
<keyword evidence="9" id="KW-0812">Transmembrane</keyword>
<dbReference type="InParanoid" id="A0A0C3BRA5"/>
<evidence type="ECO:0000256" key="5">
    <source>
        <dbReference type="ARBA" id="ARBA00022723"/>
    </source>
</evidence>
<keyword evidence="9" id="KW-0472">Membrane</keyword>
<dbReference type="HOGENOM" id="CLU_001570_2_1_1"/>
<proteinExistence type="inferred from homology"/>
<dbReference type="PRINTS" id="PR00463">
    <property type="entry name" value="EP450I"/>
</dbReference>
<comment type="pathway">
    <text evidence="2">Secondary metabolite biosynthesis.</text>
</comment>
<keyword evidence="9" id="KW-1133">Transmembrane helix</keyword>
<dbReference type="InterPro" id="IPR036396">
    <property type="entry name" value="Cyt_P450_sf"/>
</dbReference>
<keyword evidence="5" id="KW-0479">Metal-binding</keyword>
<comment type="cofactor">
    <cofactor evidence="1">
        <name>heme</name>
        <dbReference type="ChEBI" id="CHEBI:30413"/>
    </cofactor>
</comment>
<dbReference type="OrthoDB" id="2789670at2759"/>
<dbReference type="InterPro" id="IPR050364">
    <property type="entry name" value="Cytochrome_P450_fung"/>
</dbReference>
<dbReference type="AlphaFoldDB" id="A0A0C3BRA5"/>
<evidence type="ECO:0000256" key="1">
    <source>
        <dbReference type="ARBA" id="ARBA00001971"/>
    </source>
</evidence>
<dbReference type="GO" id="GO:0004497">
    <property type="term" value="F:monooxygenase activity"/>
    <property type="evidence" value="ECO:0007669"/>
    <property type="project" value="UniProtKB-KW"/>
</dbReference>
<dbReference type="InterPro" id="IPR001128">
    <property type="entry name" value="Cyt_P450"/>
</dbReference>
<dbReference type="Gene3D" id="1.10.630.10">
    <property type="entry name" value="Cytochrome P450"/>
    <property type="match status" value="1"/>
</dbReference>
<keyword evidence="6" id="KW-0560">Oxidoreductase</keyword>
<sequence length="398" mass="45131">MIRLHQYNISSLAWAIVGLCTIFLLGSFVFTSRRFFNDNYPPGPPALPIFGNLFQLTLDAWRPFTDWKSEYGPLIYLNVAGQPIIVINSHKVAADLLDRRANIYSDRPHLIVASDFMTGGNFFPFMHHGNMWRRLRRAAYDAIGHKAADIYHQTQVIEAILLTDGLLQNPSSWGNHVLRATASTISTLLYDTPALNNVNDPSVAHLNDFVDRVAIALYPGAYLVEFFTWMKYLPSWMATWKRDALEWYEKDSIMFLRLYDDVCQRLASGDQRPSISSSLAQSNDKYALNAKESAWLTAALYSAGLESSATVLSWFLLAMVAFPDVQKKAQSELDEVVGRGKLPTFADYGRLPYIRALVKETLRWKPVTPLGISHRLIQDDTYEGYHIPKGTIVISNIW</sequence>
<dbReference type="STRING" id="765440.A0A0C3BRA5"/>